<evidence type="ECO:0008006" key="4">
    <source>
        <dbReference type="Google" id="ProtNLM"/>
    </source>
</evidence>
<protein>
    <recommendedName>
        <fullName evidence="4">DUF4386 domain-containing protein</fullName>
    </recommendedName>
</protein>
<dbReference type="EMBL" id="CP118101">
    <property type="protein sequence ID" value="WDH82611.1"/>
    <property type="molecule type" value="Genomic_DNA"/>
</dbReference>
<feature type="transmembrane region" description="Helical" evidence="1">
    <location>
        <begin position="20"/>
        <end position="41"/>
    </location>
</feature>
<gene>
    <name evidence="2" type="ORF">PUW23_24735</name>
</gene>
<name>A0AAX3MYB3_9BACL</name>
<feature type="transmembrane region" description="Helical" evidence="1">
    <location>
        <begin position="198"/>
        <end position="216"/>
    </location>
</feature>
<evidence type="ECO:0000313" key="2">
    <source>
        <dbReference type="EMBL" id="WDH82611.1"/>
    </source>
</evidence>
<feature type="transmembrane region" description="Helical" evidence="1">
    <location>
        <begin position="141"/>
        <end position="162"/>
    </location>
</feature>
<feature type="transmembrane region" description="Helical" evidence="1">
    <location>
        <begin position="83"/>
        <end position="107"/>
    </location>
</feature>
<accession>A0AAX3MYB3</accession>
<dbReference type="AlphaFoldDB" id="A0AAX3MYB3"/>
<feature type="transmembrane region" description="Helical" evidence="1">
    <location>
        <begin position="174"/>
        <end position="192"/>
    </location>
</feature>
<keyword evidence="1" id="KW-1133">Transmembrane helix</keyword>
<keyword evidence="1" id="KW-0812">Transmembrane</keyword>
<reference evidence="2" key="1">
    <citation type="submission" date="2023-02" db="EMBL/GenBank/DDBJ databases">
        <title>Pathogen: clinical or host-associated sample.</title>
        <authorList>
            <person name="Hergert J."/>
            <person name="Casey R."/>
            <person name="Wagner J."/>
            <person name="Young E.L."/>
            <person name="Oakeson K.F."/>
        </authorList>
    </citation>
    <scope>NUCLEOTIDE SEQUENCE</scope>
    <source>
        <strain evidence="2">2022CK-00830</strain>
    </source>
</reference>
<feature type="transmembrane region" description="Helical" evidence="1">
    <location>
        <begin position="53"/>
        <end position="76"/>
    </location>
</feature>
<dbReference type="RefSeq" id="WP_274359206.1">
    <property type="nucleotide sequence ID" value="NZ_CP118101.1"/>
</dbReference>
<sequence>MSNKHNKKKMNRGLTAADIFSGAGLSAMMAGLLYIVIQFIHPPDDLSSVNSSSWVMVACLTLVMSLSSLIGMTGVYMRQVKEAGWLGLIGILLFDLFWLISFAFSFIEAFVMPLLTADAGTFVEGMLGIFDGKESAAHLGIFPALAGLAGGMYMLGGLLLGIAIFRARVLPRMAGILLACAAAATLATSIIPHPLDRMMAVPMGVALIWLGYALYVRSNILNPKGAF</sequence>
<evidence type="ECO:0000256" key="1">
    <source>
        <dbReference type="SAM" id="Phobius"/>
    </source>
</evidence>
<organism evidence="2 3">
    <name type="scientific">Paenibacillus urinalis</name>
    <dbReference type="NCBI Taxonomy" id="521520"/>
    <lineage>
        <taxon>Bacteria</taxon>
        <taxon>Bacillati</taxon>
        <taxon>Bacillota</taxon>
        <taxon>Bacilli</taxon>
        <taxon>Bacillales</taxon>
        <taxon>Paenibacillaceae</taxon>
        <taxon>Paenibacillus</taxon>
    </lineage>
</organism>
<dbReference type="Proteomes" id="UP001220962">
    <property type="component" value="Chromosome"/>
</dbReference>
<evidence type="ECO:0000313" key="3">
    <source>
        <dbReference type="Proteomes" id="UP001220962"/>
    </source>
</evidence>
<keyword evidence="1" id="KW-0472">Membrane</keyword>
<proteinExistence type="predicted"/>